<protein>
    <recommendedName>
        <fullName evidence="5">RNA polymerase alpha subunit</fullName>
    </recommendedName>
</protein>
<evidence type="ECO:0000256" key="2">
    <source>
        <dbReference type="ARBA" id="ARBA00023163"/>
    </source>
</evidence>
<organism evidence="3 4">
    <name type="scientific">Sphagnum jensenii</name>
    <dbReference type="NCBI Taxonomy" id="128206"/>
    <lineage>
        <taxon>Eukaryota</taxon>
        <taxon>Viridiplantae</taxon>
        <taxon>Streptophyta</taxon>
        <taxon>Embryophyta</taxon>
        <taxon>Bryophyta</taxon>
        <taxon>Sphagnophytina</taxon>
        <taxon>Sphagnopsida</taxon>
        <taxon>Sphagnales</taxon>
        <taxon>Sphagnaceae</taxon>
        <taxon>Sphagnum</taxon>
    </lineage>
</organism>
<evidence type="ECO:0000256" key="1">
    <source>
        <dbReference type="ARBA" id="ARBA00022478"/>
    </source>
</evidence>
<dbReference type="SUPFAM" id="SSF56553">
    <property type="entry name" value="Insert subdomain of RNA polymerase alpha subunit"/>
    <property type="match status" value="1"/>
</dbReference>
<reference evidence="3" key="1">
    <citation type="submission" date="2024-02" db="EMBL/GenBank/DDBJ databases">
        <authorList>
            <consortium name="ELIXIR-Norway"/>
            <consortium name="Elixir Norway"/>
        </authorList>
    </citation>
    <scope>NUCLEOTIDE SEQUENCE</scope>
</reference>
<dbReference type="Gene3D" id="2.170.120.12">
    <property type="entry name" value="DNA-directed RNA polymerase, insert domain"/>
    <property type="match status" value="1"/>
</dbReference>
<comment type="caution">
    <text evidence="3">The sequence shown here is derived from an EMBL/GenBank/DDBJ whole genome shotgun (WGS) entry which is preliminary data.</text>
</comment>
<evidence type="ECO:0000313" key="3">
    <source>
        <dbReference type="EMBL" id="CAK9251710.1"/>
    </source>
</evidence>
<accession>A0ABP0VDZ2</accession>
<evidence type="ECO:0000313" key="4">
    <source>
        <dbReference type="Proteomes" id="UP001497444"/>
    </source>
</evidence>
<feature type="non-terminal residue" evidence="3">
    <location>
        <position position="84"/>
    </location>
</feature>
<dbReference type="EMBL" id="CAXAQS010000457">
    <property type="protein sequence ID" value="CAK9251710.1"/>
    <property type="molecule type" value="Genomic_DNA"/>
</dbReference>
<proteinExistence type="predicted"/>
<keyword evidence="2" id="KW-0804">Transcription</keyword>
<dbReference type="Proteomes" id="UP001497444">
    <property type="component" value="Unassembled WGS sequence"/>
</dbReference>
<evidence type="ECO:0008006" key="5">
    <source>
        <dbReference type="Google" id="ProtNLM"/>
    </source>
</evidence>
<dbReference type="SUPFAM" id="SSF55257">
    <property type="entry name" value="RBP11-like subunits of RNA polymerase"/>
    <property type="match status" value="1"/>
</dbReference>
<dbReference type="InterPro" id="IPR036643">
    <property type="entry name" value="RNApol_insert_sf"/>
</dbReference>
<gene>
    <name evidence="3" type="ORF">CSSPJE1EN1_LOCUS27088</name>
</gene>
<dbReference type="Gene3D" id="3.30.1360.10">
    <property type="entry name" value="RNA polymerase, RBP11-like subunit"/>
    <property type="match status" value="1"/>
</dbReference>
<keyword evidence="4" id="KW-1185">Reference proteome</keyword>
<sequence length="84" mass="9347">MIRNEEVPVSARVLQWRCVESKVDSERLHYGRFAISPFRSGQANTVGIAVRRALLGGVEGTCITRAKSEKVTHEYSTILGIQES</sequence>
<name>A0ABP0VDZ2_9BRYO</name>
<dbReference type="InterPro" id="IPR036603">
    <property type="entry name" value="RBP11-like"/>
</dbReference>
<keyword evidence="1" id="KW-0240">DNA-directed RNA polymerase</keyword>